<dbReference type="InterPro" id="IPR005162">
    <property type="entry name" value="Retrotrans_gag_dom"/>
</dbReference>
<sequence length="283" mass="31878">MTPTLEEITSFRGKESSIRGVDLRIKRPTILKNVDANKFLDLLKINQTDKESLKNGGVTPVNPNVGMTASRVRDFTRMNPPEFHSSKVEEDPQEFIDDVYKVLMIMFFPLEMREAKVLEFINIRQGNMSMKEYTLKFTQFSRYAPTMIADPRARMSKFQELKNRLTSAPVLTLPEGTDGFVVYCDASKIRLGKANVVVDALSRLSMVDSTKGGVMVHNGLKSSFVVDVKAKQGLDLILVELKESVLKKSVEAFSQLGDGVLRYQGRLCVPNVDNLREKIVHSL</sequence>
<keyword evidence="3" id="KW-1185">Reference proteome</keyword>
<name>A0AAF0QKY7_SOLVR</name>
<dbReference type="Pfam" id="PF03732">
    <property type="entry name" value="Retrotrans_gag"/>
    <property type="match status" value="1"/>
</dbReference>
<evidence type="ECO:0000313" key="2">
    <source>
        <dbReference type="EMBL" id="WMV25201.1"/>
    </source>
</evidence>
<dbReference type="EMBL" id="CP133615">
    <property type="protein sequence ID" value="WMV25201.1"/>
    <property type="molecule type" value="Genomic_DNA"/>
</dbReference>
<gene>
    <name evidence="2" type="ORF">MTR67_018586</name>
</gene>
<evidence type="ECO:0000313" key="3">
    <source>
        <dbReference type="Proteomes" id="UP001234989"/>
    </source>
</evidence>
<dbReference type="Proteomes" id="UP001234989">
    <property type="component" value="Chromosome 4"/>
</dbReference>
<feature type="domain" description="Retrotransposon gag" evidence="1">
    <location>
        <begin position="97"/>
        <end position="159"/>
    </location>
</feature>
<evidence type="ECO:0000259" key="1">
    <source>
        <dbReference type="Pfam" id="PF03732"/>
    </source>
</evidence>
<accession>A0AAF0QKY7</accession>
<reference evidence="2" key="1">
    <citation type="submission" date="2023-08" db="EMBL/GenBank/DDBJ databases">
        <title>A de novo genome assembly of Solanum verrucosum Schlechtendal, a Mexican diploid species geographically isolated from the other diploid A-genome species in potato relatives.</title>
        <authorList>
            <person name="Hosaka K."/>
        </authorList>
    </citation>
    <scope>NUCLEOTIDE SEQUENCE</scope>
    <source>
        <tissue evidence="2">Young leaves</tissue>
    </source>
</reference>
<protein>
    <recommendedName>
        <fullName evidence="1">Retrotransposon gag domain-containing protein</fullName>
    </recommendedName>
</protein>
<proteinExistence type="predicted"/>
<organism evidence="2 3">
    <name type="scientific">Solanum verrucosum</name>
    <dbReference type="NCBI Taxonomy" id="315347"/>
    <lineage>
        <taxon>Eukaryota</taxon>
        <taxon>Viridiplantae</taxon>
        <taxon>Streptophyta</taxon>
        <taxon>Embryophyta</taxon>
        <taxon>Tracheophyta</taxon>
        <taxon>Spermatophyta</taxon>
        <taxon>Magnoliopsida</taxon>
        <taxon>eudicotyledons</taxon>
        <taxon>Gunneridae</taxon>
        <taxon>Pentapetalae</taxon>
        <taxon>asterids</taxon>
        <taxon>lamiids</taxon>
        <taxon>Solanales</taxon>
        <taxon>Solanaceae</taxon>
        <taxon>Solanoideae</taxon>
        <taxon>Solaneae</taxon>
        <taxon>Solanum</taxon>
    </lineage>
</organism>
<dbReference type="AlphaFoldDB" id="A0AAF0QKY7"/>